<keyword evidence="5" id="KW-0482">Metalloprotease</keyword>
<keyword evidence="3" id="KW-0378">Hydrolase</keyword>
<keyword evidence="4" id="KW-0862">Zinc</keyword>
<organism evidence="7 8">
    <name type="scientific">Allosphingosinicella ginsenosidimutans</name>
    <dbReference type="NCBI Taxonomy" id="1176539"/>
    <lineage>
        <taxon>Bacteria</taxon>
        <taxon>Pseudomonadati</taxon>
        <taxon>Pseudomonadota</taxon>
        <taxon>Alphaproteobacteria</taxon>
        <taxon>Sphingomonadales</taxon>
        <taxon>Sphingomonadaceae</taxon>
        <taxon>Allosphingosinicella</taxon>
    </lineage>
</organism>
<keyword evidence="8" id="KW-1185">Reference proteome</keyword>
<sequence length="246" mass="26162">MDNGDAASGRARTCRATCRSRDAAQRLWGRHGDVELSAAHRHRRGRLATHARALTSILGQLGHSDAEALADALLCECGSLGGVLAAPPHRLLRACGDRAVTRHLASIGEAFRLSLRDAAFEGERITGTAGLARYLAATMGHLPREEVRALFLSAKNELLADETLFAGSVDSSVLEARPIIHRALDLAATGLIVVHNHPSGCAEPSAADVAATRRLAKACKELSIIVHDHIVVARGSWSSFRDLGLL</sequence>
<dbReference type="AlphaFoldDB" id="A0A5C6TU51"/>
<dbReference type="CDD" id="cd08071">
    <property type="entry name" value="MPN_DUF2466"/>
    <property type="match status" value="1"/>
</dbReference>
<dbReference type="InterPro" id="IPR001405">
    <property type="entry name" value="UPF0758"/>
</dbReference>
<dbReference type="PANTHER" id="PTHR30471:SF3">
    <property type="entry name" value="UPF0758 PROTEIN YEES-RELATED"/>
    <property type="match status" value="1"/>
</dbReference>
<evidence type="ECO:0000256" key="3">
    <source>
        <dbReference type="ARBA" id="ARBA00022801"/>
    </source>
</evidence>
<proteinExistence type="predicted"/>
<evidence type="ECO:0000256" key="1">
    <source>
        <dbReference type="ARBA" id="ARBA00022670"/>
    </source>
</evidence>
<comment type="caution">
    <text evidence="7">The sequence shown here is derived from an EMBL/GenBank/DDBJ whole genome shotgun (WGS) entry which is preliminary data.</text>
</comment>
<dbReference type="GO" id="GO:0006508">
    <property type="term" value="P:proteolysis"/>
    <property type="evidence" value="ECO:0007669"/>
    <property type="project" value="UniProtKB-KW"/>
</dbReference>
<dbReference type="InterPro" id="IPR037518">
    <property type="entry name" value="MPN"/>
</dbReference>
<keyword evidence="2" id="KW-0479">Metal-binding</keyword>
<dbReference type="Proteomes" id="UP000321249">
    <property type="component" value="Unassembled WGS sequence"/>
</dbReference>
<dbReference type="PROSITE" id="PS50249">
    <property type="entry name" value="MPN"/>
    <property type="match status" value="1"/>
</dbReference>
<evidence type="ECO:0000256" key="5">
    <source>
        <dbReference type="ARBA" id="ARBA00023049"/>
    </source>
</evidence>
<gene>
    <name evidence="7" type="ORF">FRZ32_09480</name>
</gene>
<accession>A0A5C6TU51</accession>
<dbReference type="Pfam" id="PF04002">
    <property type="entry name" value="RadC"/>
    <property type="match status" value="1"/>
</dbReference>
<evidence type="ECO:0000259" key="6">
    <source>
        <dbReference type="PROSITE" id="PS50249"/>
    </source>
</evidence>
<dbReference type="GO" id="GO:0008237">
    <property type="term" value="F:metallopeptidase activity"/>
    <property type="evidence" value="ECO:0007669"/>
    <property type="project" value="UniProtKB-KW"/>
</dbReference>
<dbReference type="GO" id="GO:0046872">
    <property type="term" value="F:metal ion binding"/>
    <property type="evidence" value="ECO:0007669"/>
    <property type="project" value="UniProtKB-KW"/>
</dbReference>
<dbReference type="InterPro" id="IPR025657">
    <property type="entry name" value="RadC_JAB"/>
</dbReference>
<evidence type="ECO:0000256" key="4">
    <source>
        <dbReference type="ARBA" id="ARBA00022833"/>
    </source>
</evidence>
<keyword evidence="1" id="KW-0645">Protease</keyword>
<evidence type="ECO:0000313" key="8">
    <source>
        <dbReference type="Proteomes" id="UP000321249"/>
    </source>
</evidence>
<evidence type="ECO:0000256" key="2">
    <source>
        <dbReference type="ARBA" id="ARBA00022723"/>
    </source>
</evidence>
<dbReference type="Gene3D" id="3.40.140.10">
    <property type="entry name" value="Cytidine Deaminase, domain 2"/>
    <property type="match status" value="1"/>
</dbReference>
<dbReference type="InterPro" id="IPR020891">
    <property type="entry name" value="UPF0758_CS"/>
</dbReference>
<protein>
    <recommendedName>
        <fullName evidence="6">MPN domain-containing protein</fullName>
    </recommendedName>
</protein>
<dbReference type="PANTHER" id="PTHR30471">
    <property type="entry name" value="DNA REPAIR PROTEIN RADC"/>
    <property type="match status" value="1"/>
</dbReference>
<name>A0A5C6TU51_9SPHN</name>
<evidence type="ECO:0000313" key="7">
    <source>
        <dbReference type="EMBL" id="TXC63867.1"/>
    </source>
</evidence>
<reference evidence="7 8" key="1">
    <citation type="journal article" date="2015" name="J. Microbiol.">
        <title>Sphingosinicella ginsenosidimutans sp. nov., with ginsenoside converting activity.</title>
        <authorList>
            <person name="Kim J.K."/>
            <person name="Kang M.S."/>
            <person name="Park S.C."/>
            <person name="Kim K.M."/>
            <person name="Choi K."/>
            <person name="Yoon M.H."/>
            <person name="Im W.T."/>
        </authorList>
    </citation>
    <scope>NUCLEOTIDE SEQUENCE [LARGE SCALE GENOMIC DNA]</scope>
    <source>
        <strain evidence="7 8">BS-11</strain>
    </source>
</reference>
<feature type="domain" description="MPN" evidence="6">
    <location>
        <begin position="124"/>
        <end position="246"/>
    </location>
</feature>
<dbReference type="PROSITE" id="PS01302">
    <property type="entry name" value="UPF0758"/>
    <property type="match status" value="1"/>
</dbReference>
<dbReference type="EMBL" id="VOQQ01000001">
    <property type="protein sequence ID" value="TXC63867.1"/>
    <property type="molecule type" value="Genomic_DNA"/>
</dbReference>